<gene>
    <name evidence="1" type="ORF">S12H4_03702</name>
</gene>
<name>X1QTY4_9ZZZZ</name>
<sequence>MKKKFLLGIFIILAVALVFTGCQKITQANIDNELNRWWVIYYKMLEDEIPGQTSGFVAGPDGVDRTLEYEFGRDFLSVWNDGASIKVKYRYAKRRNELMEKALIKFKGEDALKEIEGVWSLDEVPDLWEKVNNANE</sequence>
<evidence type="ECO:0000313" key="1">
    <source>
        <dbReference type="EMBL" id="GAI72007.1"/>
    </source>
</evidence>
<organism evidence="1">
    <name type="scientific">marine sediment metagenome</name>
    <dbReference type="NCBI Taxonomy" id="412755"/>
    <lineage>
        <taxon>unclassified sequences</taxon>
        <taxon>metagenomes</taxon>
        <taxon>ecological metagenomes</taxon>
    </lineage>
</organism>
<protein>
    <submittedName>
        <fullName evidence="1">Uncharacterized protein</fullName>
    </submittedName>
</protein>
<proteinExistence type="predicted"/>
<reference evidence="1" key="1">
    <citation type="journal article" date="2014" name="Front. Microbiol.">
        <title>High frequency of phylogenetically diverse reductive dehalogenase-homologous genes in deep subseafloor sedimentary metagenomes.</title>
        <authorList>
            <person name="Kawai M."/>
            <person name="Futagami T."/>
            <person name="Toyoda A."/>
            <person name="Takaki Y."/>
            <person name="Nishi S."/>
            <person name="Hori S."/>
            <person name="Arai W."/>
            <person name="Tsubouchi T."/>
            <person name="Morono Y."/>
            <person name="Uchiyama I."/>
            <person name="Ito T."/>
            <person name="Fujiyama A."/>
            <person name="Inagaki F."/>
            <person name="Takami H."/>
        </authorList>
    </citation>
    <scope>NUCLEOTIDE SEQUENCE</scope>
    <source>
        <strain evidence="1">Expedition CK06-06</strain>
    </source>
</reference>
<dbReference type="PROSITE" id="PS51257">
    <property type="entry name" value="PROKAR_LIPOPROTEIN"/>
    <property type="match status" value="1"/>
</dbReference>
<dbReference type="EMBL" id="BARW01001068">
    <property type="protein sequence ID" value="GAI72007.1"/>
    <property type="molecule type" value="Genomic_DNA"/>
</dbReference>
<accession>X1QTY4</accession>
<dbReference type="AlphaFoldDB" id="X1QTY4"/>
<comment type="caution">
    <text evidence="1">The sequence shown here is derived from an EMBL/GenBank/DDBJ whole genome shotgun (WGS) entry which is preliminary data.</text>
</comment>